<dbReference type="AlphaFoldDB" id="A0ABD7Z780"/>
<dbReference type="EMBL" id="CP132485">
    <property type="protein sequence ID" value="WLV82876.1"/>
    <property type="molecule type" value="Genomic_DNA"/>
</dbReference>
<protein>
    <submittedName>
        <fullName evidence="1">Type II toxin-antitoxin system HicB family antitoxin</fullName>
    </submittedName>
</protein>
<name>A0ABD7Z780_LACZE</name>
<accession>A0ABD7Z780</accession>
<dbReference type="GeneID" id="93269739"/>
<dbReference type="InterPro" id="IPR035069">
    <property type="entry name" value="TTHA1013/TTHA0281-like"/>
</dbReference>
<reference evidence="1 2" key="1">
    <citation type="submission" date="2023-08" db="EMBL/GenBank/DDBJ databases">
        <authorList>
            <person name="Buchebner-Jance M."/>
        </authorList>
    </citation>
    <scope>NUCLEOTIDE SEQUENCE [LARGE SCALE GENOMIC DNA]</scope>
    <source>
        <strain evidence="1 2">NCIMB 15475</strain>
    </source>
</reference>
<keyword evidence="2" id="KW-1185">Reference proteome</keyword>
<proteinExistence type="predicted"/>
<dbReference type="SUPFAM" id="SSF143100">
    <property type="entry name" value="TTHA1013/TTHA0281-like"/>
    <property type="match status" value="1"/>
</dbReference>
<sequence>MKKEPIKSSVLVYPTIFTEFNDEDGHYFTVTSPNIKGMVTEGTTREEAATEAVNAIATMLDGEPYPPVQDPSNWSLAANQSIVYITVDMAQLKQF</sequence>
<organism evidence="1 2">
    <name type="scientific">Lacticaseibacillus zeae subsp. silagei</name>
    <dbReference type="NCBI Taxonomy" id="3068307"/>
    <lineage>
        <taxon>Bacteria</taxon>
        <taxon>Bacillati</taxon>
        <taxon>Bacillota</taxon>
        <taxon>Bacilli</taxon>
        <taxon>Lactobacillales</taxon>
        <taxon>Lactobacillaceae</taxon>
        <taxon>Lacticaseibacillus</taxon>
    </lineage>
</organism>
<dbReference type="RefSeq" id="WP_083311645.1">
    <property type="nucleotide sequence ID" value="NZ_CP132484.1"/>
</dbReference>
<dbReference type="Gene3D" id="3.30.160.250">
    <property type="match status" value="1"/>
</dbReference>
<evidence type="ECO:0000313" key="1">
    <source>
        <dbReference type="EMBL" id="WLV82876.1"/>
    </source>
</evidence>
<dbReference type="Proteomes" id="UP001229832">
    <property type="component" value="Chromosome"/>
</dbReference>
<gene>
    <name evidence="1" type="ORF">LACZS2_002067</name>
</gene>
<evidence type="ECO:0000313" key="2">
    <source>
        <dbReference type="Proteomes" id="UP001229832"/>
    </source>
</evidence>